<dbReference type="InterPro" id="IPR051785">
    <property type="entry name" value="MMCE/EMCE_epimerase"/>
</dbReference>
<organism evidence="3 4">
    <name type="scientific">Leptospira dzoumogneensis</name>
    <dbReference type="NCBI Taxonomy" id="2484904"/>
    <lineage>
        <taxon>Bacteria</taxon>
        <taxon>Pseudomonadati</taxon>
        <taxon>Spirochaetota</taxon>
        <taxon>Spirochaetia</taxon>
        <taxon>Leptospirales</taxon>
        <taxon>Leptospiraceae</taxon>
        <taxon>Leptospira</taxon>
    </lineage>
</organism>
<dbReference type="GO" id="GO:0004493">
    <property type="term" value="F:methylmalonyl-CoA epimerase activity"/>
    <property type="evidence" value="ECO:0007669"/>
    <property type="project" value="TreeGrafter"/>
</dbReference>
<dbReference type="SUPFAM" id="SSF54593">
    <property type="entry name" value="Glyoxalase/Bleomycin resistance protein/Dihydroxybiphenyl dioxygenase"/>
    <property type="match status" value="2"/>
</dbReference>
<evidence type="ECO:0000313" key="4">
    <source>
        <dbReference type="Proteomes" id="UP000297241"/>
    </source>
</evidence>
<reference evidence="3" key="1">
    <citation type="journal article" date="2019" name="PLoS Negl. Trop. Dis.">
        <title>Revisiting the worldwide diversity of Leptospira species in the environment.</title>
        <authorList>
            <person name="Vincent A.T."/>
            <person name="Schiettekatte O."/>
            <person name="Bourhy P."/>
            <person name="Veyrier F.J."/>
            <person name="Picardeau M."/>
        </authorList>
    </citation>
    <scope>NUCLEOTIDE SEQUENCE [LARGE SCALE GENOMIC DNA]</scope>
    <source>
        <strain evidence="3">201601113</strain>
    </source>
</reference>
<dbReference type="PANTHER" id="PTHR43048">
    <property type="entry name" value="METHYLMALONYL-COA EPIMERASE"/>
    <property type="match status" value="1"/>
</dbReference>
<evidence type="ECO:0000259" key="2">
    <source>
        <dbReference type="PROSITE" id="PS51819"/>
    </source>
</evidence>
<accession>A0A4Z1AIP7</accession>
<feature type="domain" description="VOC" evidence="2">
    <location>
        <begin position="43"/>
        <end position="172"/>
    </location>
</feature>
<dbReference type="InterPro" id="IPR037523">
    <property type="entry name" value="VOC_core"/>
</dbReference>
<comment type="caution">
    <text evidence="3">The sequence shown here is derived from an EMBL/GenBank/DDBJ whole genome shotgun (WGS) entry which is preliminary data.</text>
</comment>
<proteinExistence type="predicted"/>
<dbReference type="CDD" id="cd06587">
    <property type="entry name" value="VOC"/>
    <property type="match status" value="1"/>
</dbReference>
<name>A0A4Z1AIP7_9LEPT</name>
<dbReference type="PANTHER" id="PTHR43048:SF3">
    <property type="entry name" value="METHYLMALONYL-COA EPIMERASE, MITOCHONDRIAL"/>
    <property type="match status" value="1"/>
</dbReference>
<sequence length="339" mass="38145">MRNRPRKKKSLLILGILALVLSIWYSVTASQSEYHKTKNTNFTFETIIVNSPDPERLSDFYRNVFRATKVGSDPKWDLENSNRSSITLKTPDYKDQGPLLTIFKGQKENSKLPSANDIGYAHICFEADDIPGLIKQILKNGGKIISSFEDLEKVPAIYGTDPDGTVFEIHLPFPTPFTPLTLYRTLNSLIRIQLKLSPPKTDSIRFLHVNINSKDWERTLSFYTRVLNTTSTGFERNYKGEFIQNLTGIQNAEVKGRHIILPGYSAGGPTFEIFTYNQFSSDSPLNKSDTGRVATGFRVLSLKTAVNKVIQEGGTLISEKENESAILRDIDGNLFLLAQ</sequence>
<dbReference type="InterPro" id="IPR004360">
    <property type="entry name" value="Glyas_Fos-R_dOase_dom"/>
</dbReference>
<protein>
    <submittedName>
        <fullName evidence="3">Glyoxalase-like domain protein</fullName>
    </submittedName>
</protein>
<dbReference type="Pfam" id="PF00903">
    <property type="entry name" value="Glyoxalase"/>
    <property type="match status" value="1"/>
</dbReference>
<dbReference type="PROSITE" id="PS51819">
    <property type="entry name" value="VOC"/>
    <property type="match status" value="1"/>
</dbReference>
<dbReference type="Gene3D" id="3.10.180.10">
    <property type="entry name" value="2,3-Dihydroxybiphenyl 1,2-Dioxygenase, domain 1"/>
    <property type="match status" value="2"/>
</dbReference>
<dbReference type="RefSeq" id="WP_135757055.1">
    <property type="nucleotide sequence ID" value="NZ_RQHS01000018.1"/>
</dbReference>
<dbReference type="OrthoDB" id="2613830at2"/>
<evidence type="ECO:0000256" key="1">
    <source>
        <dbReference type="ARBA" id="ARBA00022723"/>
    </source>
</evidence>
<dbReference type="InterPro" id="IPR029068">
    <property type="entry name" value="Glyas_Bleomycin-R_OHBP_Dase"/>
</dbReference>
<dbReference type="AlphaFoldDB" id="A0A4Z1AIP7"/>
<dbReference type="Proteomes" id="UP000297241">
    <property type="component" value="Unassembled WGS sequence"/>
</dbReference>
<dbReference type="GO" id="GO:0046872">
    <property type="term" value="F:metal ion binding"/>
    <property type="evidence" value="ECO:0007669"/>
    <property type="project" value="UniProtKB-KW"/>
</dbReference>
<dbReference type="GO" id="GO:0046491">
    <property type="term" value="P:L-methylmalonyl-CoA metabolic process"/>
    <property type="evidence" value="ECO:0007669"/>
    <property type="project" value="TreeGrafter"/>
</dbReference>
<keyword evidence="1" id="KW-0479">Metal-binding</keyword>
<evidence type="ECO:0000313" key="3">
    <source>
        <dbReference type="EMBL" id="TGM98473.1"/>
    </source>
</evidence>
<dbReference type="EMBL" id="RQHS01000018">
    <property type="protein sequence ID" value="TGM98473.1"/>
    <property type="molecule type" value="Genomic_DNA"/>
</dbReference>
<gene>
    <name evidence="3" type="ORF">EHR06_11075</name>
</gene>
<keyword evidence="4" id="KW-1185">Reference proteome</keyword>